<keyword evidence="8 10" id="KW-1015">Disulfide bond</keyword>
<keyword evidence="10" id="KW-0245">EGF-like domain</keyword>
<dbReference type="Pfam" id="PF00207">
    <property type="entry name" value="A2M"/>
    <property type="match status" value="1"/>
</dbReference>
<keyword evidence="6" id="KW-0722">Serine protease inhibitor</keyword>
<comment type="similarity">
    <text evidence="2">Belongs to the protease inhibitor I39 (alpha-2-macroglobulin) family.</text>
</comment>
<dbReference type="GO" id="GO:0005615">
    <property type="term" value="C:extracellular space"/>
    <property type="evidence" value="ECO:0007669"/>
    <property type="project" value="InterPro"/>
</dbReference>
<dbReference type="InterPro" id="IPR014756">
    <property type="entry name" value="Ig_E-set"/>
</dbReference>
<name>A0A8B6F596_MYTGA</name>
<evidence type="ECO:0000313" key="15">
    <source>
        <dbReference type="Proteomes" id="UP000596742"/>
    </source>
</evidence>
<evidence type="ECO:0000256" key="11">
    <source>
        <dbReference type="SAM" id="MobiDB-lite"/>
    </source>
</evidence>
<keyword evidence="7" id="KW-0882">Thioester bond</keyword>
<dbReference type="SUPFAM" id="SSF81296">
    <property type="entry name" value="E set domains"/>
    <property type="match status" value="1"/>
</dbReference>
<feature type="disulfide bond" evidence="10">
    <location>
        <begin position="1485"/>
        <end position="1494"/>
    </location>
</feature>
<dbReference type="InterPro" id="IPR002181">
    <property type="entry name" value="Fibrinogen_a/b/g_C_dom"/>
</dbReference>
<dbReference type="InterPro" id="IPR036056">
    <property type="entry name" value="Fibrinogen-like_C"/>
</dbReference>
<keyword evidence="3" id="KW-0964">Secreted</keyword>
<protein>
    <submittedName>
        <fullName evidence="14">CD109 antigen</fullName>
    </submittedName>
</protein>
<dbReference type="Pfam" id="PF07677">
    <property type="entry name" value="A2M_recep"/>
    <property type="match status" value="1"/>
</dbReference>
<dbReference type="Gene3D" id="2.60.40.690">
    <property type="entry name" value="Alpha-macroglobulin, receptor-binding domain"/>
    <property type="match status" value="1"/>
</dbReference>
<evidence type="ECO:0000256" key="5">
    <source>
        <dbReference type="ARBA" id="ARBA00022729"/>
    </source>
</evidence>
<evidence type="ECO:0000313" key="14">
    <source>
        <dbReference type="EMBL" id="VDI44389.1"/>
    </source>
</evidence>
<dbReference type="EMBL" id="UYJE01006250">
    <property type="protein sequence ID" value="VDI44389.1"/>
    <property type="molecule type" value="Genomic_DNA"/>
</dbReference>
<evidence type="ECO:0000256" key="4">
    <source>
        <dbReference type="ARBA" id="ARBA00022690"/>
    </source>
</evidence>
<dbReference type="SMART" id="SM01359">
    <property type="entry name" value="A2M_N_2"/>
    <property type="match status" value="1"/>
</dbReference>
<gene>
    <name evidence="14" type="ORF">MGAL_10B079995</name>
</gene>
<dbReference type="SUPFAM" id="SSF56496">
    <property type="entry name" value="Fibrinogen C-terminal domain-like"/>
    <property type="match status" value="1"/>
</dbReference>
<evidence type="ECO:0000256" key="3">
    <source>
        <dbReference type="ARBA" id="ARBA00022530"/>
    </source>
</evidence>
<organism evidence="14 15">
    <name type="scientific">Mytilus galloprovincialis</name>
    <name type="common">Mediterranean mussel</name>
    <dbReference type="NCBI Taxonomy" id="29158"/>
    <lineage>
        <taxon>Eukaryota</taxon>
        <taxon>Metazoa</taxon>
        <taxon>Spiralia</taxon>
        <taxon>Lophotrochozoa</taxon>
        <taxon>Mollusca</taxon>
        <taxon>Bivalvia</taxon>
        <taxon>Autobranchia</taxon>
        <taxon>Pteriomorphia</taxon>
        <taxon>Mytilida</taxon>
        <taxon>Mytiloidea</taxon>
        <taxon>Mytilidae</taxon>
        <taxon>Mytilinae</taxon>
        <taxon>Mytilus</taxon>
    </lineage>
</organism>
<evidence type="ECO:0000256" key="7">
    <source>
        <dbReference type="ARBA" id="ARBA00022966"/>
    </source>
</evidence>
<keyword evidence="9" id="KW-0325">Glycoprotein</keyword>
<keyword evidence="3" id="KW-0272">Extracellular matrix</keyword>
<dbReference type="OrthoDB" id="9998011at2759"/>
<dbReference type="PANTHER" id="PTHR11412:SF136">
    <property type="entry name" value="CD109 ANTIGEN"/>
    <property type="match status" value="1"/>
</dbReference>
<dbReference type="PROSITE" id="PS51406">
    <property type="entry name" value="FIBRINOGEN_C_2"/>
    <property type="match status" value="1"/>
</dbReference>
<dbReference type="SMART" id="SM01419">
    <property type="entry name" value="Thiol-ester_cl"/>
    <property type="match status" value="1"/>
</dbReference>
<dbReference type="GO" id="GO:0004867">
    <property type="term" value="F:serine-type endopeptidase inhibitor activity"/>
    <property type="evidence" value="ECO:0007669"/>
    <property type="project" value="UniProtKB-KW"/>
</dbReference>
<dbReference type="InterPro" id="IPR008930">
    <property type="entry name" value="Terpenoid_cyclase/PrenylTrfase"/>
</dbReference>
<dbReference type="InterPro" id="IPR047565">
    <property type="entry name" value="Alpha-macroglob_thiol-ester_cl"/>
</dbReference>
<dbReference type="Gene3D" id="2.10.25.10">
    <property type="entry name" value="Laminin"/>
    <property type="match status" value="1"/>
</dbReference>
<dbReference type="SMART" id="SM01360">
    <property type="entry name" value="A2M"/>
    <property type="match status" value="1"/>
</dbReference>
<evidence type="ECO:0000256" key="8">
    <source>
        <dbReference type="ARBA" id="ARBA00023157"/>
    </source>
</evidence>
<dbReference type="CDD" id="cd00054">
    <property type="entry name" value="EGF_CA"/>
    <property type="match status" value="1"/>
</dbReference>
<dbReference type="Pfam" id="PF00147">
    <property type="entry name" value="Fibrinogen_C"/>
    <property type="match status" value="1"/>
</dbReference>
<dbReference type="Pfam" id="PF17791">
    <property type="entry name" value="MG3"/>
    <property type="match status" value="1"/>
</dbReference>
<comment type="caution">
    <text evidence="10">Lacks conserved residue(s) required for the propagation of feature annotation.</text>
</comment>
<comment type="subcellular location">
    <subcellularLocation>
        <location evidence="1">Secreted</location>
        <location evidence="1">Extracellular space</location>
        <location evidence="1">Extracellular matrix</location>
    </subcellularLocation>
</comment>
<keyword evidence="4" id="KW-0646">Protease inhibitor</keyword>
<feature type="domain" description="EGF-like" evidence="12">
    <location>
        <begin position="1452"/>
        <end position="1495"/>
    </location>
</feature>
<feature type="domain" description="Fibrinogen C-terminal" evidence="13">
    <location>
        <begin position="1492"/>
        <end position="1723"/>
    </location>
</feature>
<dbReference type="Gene3D" id="2.60.40.10">
    <property type="entry name" value="Immunoglobulins"/>
    <property type="match status" value="2"/>
</dbReference>
<dbReference type="InterPro" id="IPR001599">
    <property type="entry name" value="Macroglobln_a2"/>
</dbReference>
<dbReference type="PROSITE" id="PS50026">
    <property type="entry name" value="EGF_3"/>
    <property type="match status" value="1"/>
</dbReference>
<dbReference type="Gene3D" id="6.20.50.160">
    <property type="match status" value="1"/>
</dbReference>
<dbReference type="InterPro" id="IPR000742">
    <property type="entry name" value="EGF"/>
</dbReference>
<dbReference type="PROSITE" id="PS01186">
    <property type="entry name" value="EGF_2"/>
    <property type="match status" value="1"/>
</dbReference>
<evidence type="ECO:0000256" key="6">
    <source>
        <dbReference type="ARBA" id="ARBA00022900"/>
    </source>
</evidence>
<dbReference type="Gene3D" id="2.60.120.1540">
    <property type="match status" value="1"/>
</dbReference>
<dbReference type="SUPFAM" id="SSF49410">
    <property type="entry name" value="Alpha-macroglobulin receptor domain"/>
    <property type="match status" value="1"/>
</dbReference>
<dbReference type="Proteomes" id="UP000596742">
    <property type="component" value="Unassembled WGS sequence"/>
</dbReference>
<dbReference type="InterPro" id="IPR014716">
    <property type="entry name" value="Fibrinogen_a/b/g_C_1"/>
</dbReference>
<reference evidence="14" key="1">
    <citation type="submission" date="2018-11" db="EMBL/GenBank/DDBJ databases">
        <authorList>
            <person name="Alioto T."/>
            <person name="Alioto T."/>
        </authorList>
    </citation>
    <scope>NUCLEOTIDE SEQUENCE</scope>
</reference>
<dbReference type="PROSITE" id="PS00022">
    <property type="entry name" value="EGF_1"/>
    <property type="match status" value="1"/>
</dbReference>
<dbReference type="Pfam" id="PF01835">
    <property type="entry name" value="MG2"/>
    <property type="match status" value="1"/>
</dbReference>
<dbReference type="InterPro" id="IPR036595">
    <property type="entry name" value="A-macroglobulin_rcpt-bd_sf"/>
</dbReference>
<dbReference type="Gene3D" id="2.20.130.20">
    <property type="match status" value="1"/>
</dbReference>
<feature type="region of interest" description="Disordered" evidence="11">
    <location>
        <begin position="390"/>
        <end position="419"/>
    </location>
</feature>
<evidence type="ECO:0000256" key="2">
    <source>
        <dbReference type="ARBA" id="ARBA00010952"/>
    </source>
</evidence>
<dbReference type="Pfam" id="PF07678">
    <property type="entry name" value="TED_complement"/>
    <property type="match status" value="1"/>
</dbReference>
<dbReference type="FunFam" id="2.60.40.1930:FF:000001">
    <property type="entry name" value="CD109 isoform 3"/>
    <property type="match status" value="1"/>
</dbReference>
<sequence length="1723" mass="190648">MAITSYANADNNTLIQVMTRLIIGLLLYVLDPTWAKNTYIVTVPRQIRAGAKADIYIAPFNPIQRNVNVVVTLLDKDNTTLASKQQSSYSLRQPAVVKLDVPITIPQGYDYKMRVKVSGGLSFDKTVTRIQATRKASSIFIQTDKAIYKPGDLVQFRVFGTDPSLKVRNDPLNIFIQDPKNNRVKQHLKVKPVLGVFTGSFQLSTLTNLGTWTIKAEQRTGETSKTFDVERVVLPKFEVNVVLPSFELKTDQFFTVTINTMYTFGKPVEGDAEVTFKRSWTTDKQIVKKFKIKGKATIRVLMSEVAPTLGTSIEVIAKVKESITGFSAEDKGSVRIYDTPEKLTFSPRMPSVFKPNMEYAIILRATQHDDSPIKPPLGMVNITVTYKVPGNTENQNVRPPSSGSGGQVMPIGQMPQPRTRDEEKVLLTRQIRIPESGIISLSVTFPRAAKNGNMRAFYRGASASKSVNRAESPSRNYIQVSVRDNKAAKPGEFLPLLVKVTESIGYCSYKVLSKGSLVVQGRFNMNQSKQRNQRLNITYGMVPQAKLLVYYARRQDGEILADAITIPIEDIFDNTVSLTFNKKRATPGEEVSLQLTADRNSLVSVLAVDKSVLLLKSGNDITTQDVFNELQRYNNFGNFPRIGGWDSWKPTPVNDRDAFSVFQEAGVYVLTDAVLFQYTPPRSLQRTKMMSAALSGMDSVGFSGNGGAAGFGGGLMSPTRTRKNFPETWLWVDKKTGADGTAIIKTTAPDTITEWVASAFAVNPVSGLGVAAQTANLTTFQKFFMRFELPFSAIRGEVIIVQATVFNYLDQDQQVSVKLSNNADFSFVDANGNSLNPGVNGLTKSVLVKKDSVNSVYFPIKPTSLGKILLKGTARSTQGADAVEREFLIEAEGSKQSYNVPLLIDLRQKRSFTDNIPLSFPTNLVKDSEFIKIQVIGDLLGATLAGLGDLLQTSSGSGEQNMISFTPNVYVSAYLKATSRLTEEIKKKTAKFLEGGYQRELSFVHNDGSFSAFGTNDKSGSTWLTAFVVKSFAQASGLTFIDINVMTKAIQWLIRQQDPSGAFNELGIVIHKEMQGGSVSSKRSLTAFVLIALHEARANDQVSPQIKQQVTTAIQKATDYTAKGAPVSMDNLYELAISFYALSLVKHSSTDAILREIEKKSNTTDGEKYWILPDTQSDRIQPWKSWRSPRNNVRALDVELTSYVLLGYNLRDDTTNGIRVLKWLARQRNPSGGFISTQDTVIAVQALSGLGGKLYAPNFQMTVNTKGGTWPAGAKFNVNNQNALVLQNKDIPNTVKSVTVTASGSGWCMVEAVVSFNVNEQLRDPAFSLTTSILNDSTKGFKLKACFRWLKVGQSTMGILEITLPSGTEADLETIDTTNTGGQYKKVEKGFRSINLYFDTILSTQMCIAVDIKRVALVARHKAVPIKLWEVNEPSNEVIKTYESKALSGATIIEVCGPDNCVQVKDDEGTCINGGRLDQNNTCICLDGYAGTNCETLISDCTNGKTFPYYDGNDGILYTKPSASPTPIPVYCSLTQLRARTYIQRHYNPGFGFNQTWDNYRDGFGDMFTTAKDFWLGNVNTHYITSSGFYTLVFEMGNQDKSQVYQQEYEGFVLNDEASQFSFGLDSDSTTTLSGLPTLGNCLSYVESGIFSTYDKDNSLKCAQIHGSGWWFGYAGNCGYCNPNGVLIQSTNDERIGVDYEVFWEETMKEWSPWYVEMWLELR</sequence>
<evidence type="ECO:0000259" key="12">
    <source>
        <dbReference type="PROSITE" id="PS50026"/>
    </source>
</evidence>
<dbReference type="InterPro" id="IPR011626">
    <property type="entry name" value="Alpha-macroglobulin_TED"/>
</dbReference>
<comment type="caution">
    <text evidence="14">The sequence shown here is derived from an EMBL/GenBank/DDBJ whole genome shotgun (WGS) entry which is preliminary data.</text>
</comment>
<evidence type="ECO:0000256" key="10">
    <source>
        <dbReference type="PROSITE-ProRule" id="PRU00076"/>
    </source>
</evidence>
<feature type="compositionally biased region" description="Polar residues" evidence="11">
    <location>
        <begin position="391"/>
        <end position="402"/>
    </location>
</feature>
<dbReference type="SMART" id="SM00186">
    <property type="entry name" value="FBG"/>
    <property type="match status" value="1"/>
</dbReference>
<evidence type="ECO:0000256" key="9">
    <source>
        <dbReference type="ARBA" id="ARBA00023180"/>
    </source>
</evidence>
<evidence type="ECO:0000256" key="1">
    <source>
        <dbReference type="ARBA" id="ARBA00004498"/>
    </source>
</evidence>
<keyword evidence="15" id="KW-1185">Reference proteome</keyword>
<dbReference type="Gene3D" id="1.50.10.20">
    <property type="match status" value="1"/>
</dbReference>
<dbReference type="InterPro" id="IPR041555">
    <property type="entry name" value="MG3"/>
</dbReference>
<dbReference type="InterPro" id="IPR013783">
    <property type="entry name" value="Ig-like_fold"/>
</dbReference>
<dbReference type="PANTHER" id="PTHR11412">
    <property type="entry name" value="MACROGLOBULIN / COMPLEMENT"/>
    <property type="match status" value="1"/>
</dbReference>
<evidence type="ECO:0000259" key="13">
    <source>
        <dbReference type="PROSITE" id="PS51406"/>
    </source>
</evidence>
<dbReference type="Gene3D" id="2.60.40.1940">
    <property type="match status" value="1"/>
</dbReference>
<dbReference type="SMART" id="SM01361">
    <property type="entry name" value="A2M_recep"/>
    <property type="match status" value="1"/>
</dbReference>
<dbReference type="InterPro" id="IPR011625">
    <property type="entry name" value="A2M_N_BRD"/>
</dbReference>
<dbReference type="InterPro" id="IPR009048">
    <property type="entry name" value="A-macroglobulin_rcpt-bd"/>
</dbReference>
<dbReference type="Pfam" id="PF07703">
    <property type="entry name" value="A2M_BRD"/>
    <property type="match status" value="1"/>
</dbReference>
<dbReference type="InterPro" id="IPR002890">
    <property type="entry name" value="MG2"/>
</dbReference>
<keyword evidence="5" id="KW-0732">Signal</keyword>
<dbReference type="InterPro" id="IPR050473">
    <property type="entry name" value="A2M/Complement_sys"/>
</dbReference>
<accession>A0A8B6F596</accession>
<proteinExistence type="inferred from homology"/>
<dbReference type="Gene3D" id="2.60.40.1930">
    <property type="match status" value="3"/>
</dbReference>
<dbReference type="SUPFAM" id="SSF48239">
    <property type="entry name" value="Terpenoid cyclases/Protein prenyltransferases"/>
    <property type="match status" value="1"/>
</dbReference>
<dbReference type="Gene3D" id="3.90.215.10">
    <property type="entry name" value="Gamma Fibrinogen, chain A, domain 1"/>
    <property type="match status" value="1"/>
</dbReference>